<evidence type="ECO:0000259" key="11">
    <source>
        <dbReference type="PROSITE" id="PS50305"/>
    </source>
</evidence>
<evidence type="ECO:0000256" key="6">
    <source>
        <dbReference type="ARBA" id="ARBA00023027"/>
    </source>
</evidence>
<evidence type="ECO:0000256" key="7">
    <source>
        <dbReference type="ARBA" id="ARBA00038170"/>
    </source>
</evidence>
<feature type="binding site" evidence="10">
    <location>
        <position position="168"/>
    </location>
    <ligand>
        <name>Zn(2+)</name>
        <dbReference type="ChEBI" id="CHEBI:29105"/>
    </ligand>
</feature>
<dbReference type="GO" id="GO:0046872">
    <property type="term" value="F:metal ion binding"/>
    <property type="evidence" value="ECO:0007669"/>
    <property type="project" value="UniProtKB-KW"/>
</dbReference>
<reference evidence="12 13" key="3">
    <citation type="journal article" date="2016" name="Sci. Rep.">
        <title>Genome-wide diversity and gene expression profiling of Babesia microti isolates identify polymorphic genes that mediate host-pathogen interactions.</title>
        <authorList>
            <person name="Silva J.C."/>
            <person name="Cornillot E."/>
            <person name="McCracken C."/>
            <person name="Usmani-Brown S."/>
            <person name="Dwivedi A."/>
            <person name="Ifeonu O.O."/>
            <person name="Crabtree J."/>
            <person name="Gotia H.T."/>
            <person name="Virji A.Z."/>
            <person name="Reynes C."/>
            <person name="Colinge J."/>
            <person name="Kumar V."/>
            <person name="Lawres L."/>
            <person name="Pazzi J.E."/>
            <person name="Pablo J.V."/>
            <person name="Hung C."/>
            <person name="Brancato J."/>
            <person name="Kumari P."/>
            <person name="Orvis J."/>
            <person name="Tretina K."/>
            <person name="Chibucos M."/>
            <person name="Ott S."/>
            <person name="Sadzewicz L."/>
            <person name="Sengamalay N."/>
            <person name="Shetty A.C."/>
            <person name="Su Q."/>
            <person name="Tallon L."/>
            <person name="Fraser C.M."/>
            <person name="Frutos R."/>
            <person name="Molina D.M."/>
            <person name="Krause P.J."/>
            <person name="Ben Mamoun C."/>
        </authorList>
    </citation>
    <scope>NUCLEOTIDE SEQUENCE [LARGE SCALE GENOMIC DNA]</scope>
    <source>
        <strain evidence="12 13">RI</strain>
    </source>
</reference>
<gene>
    <name evidence="12" type="ORF">BMR1_03g04450</name>
</gene>
<dbReference type="PANTHER" id="PTHR11085">
    <property type="entry name" value="NAD-DEPENDENT PROTEIN DEACYLASE SIRTUIN-5, MITOCHONDRIAL-RELATED"/>
    <property type="match status" value="1"/>
</dbReference>
<dbReference type="InterPro" id="IPR003000">
    <property type="entry name" value="Sirtuin"/>
</dbReference>
<feature type="binding site" evidence="10">
    <location>
        <position position="193"/>
    </location>
    <ligand>
        <name>Zn(2+)</name>
        <dbReference type="ChEBI" id="CHEBI:29105"/>
    </ligand>
</feature>
<comment type="cofactor">
    <cofactor evidence="1">
        <name>Zn(2+)</name>
        <dbReference type="ChEBI" id="CHEBI:29105"/>
    </cofactor>
</comment>
<keyword evidence="13" id="KW-1185">Reference proteome</keyword>
<sequence length="743" mass="83765">MNSAFLYASRLSHKRDKGPLDKCQIFDPKSQVEHKINLLLQHLKTCNFAIVHSGAGVSTSSGISDFRGPCGIWTIEKNCGKKLQVDSDCTLRDNSLVVQYGKVFQKAVDIWLALPSKVHLIIAKLVTTGHIKHIITQNVDSLHNCRGLKFSQISELHGNLFVEACEVCGRRYLRAFVIPSISFMPSGHYCGLCSFPPVGICTDVVLDWFDSYDPLYEYQAIHYSKLADLHLCLGSSLAIQPACEYPSVEYYRRPDSNLYIVNYQKTSLDDEATQVIHEDVNYVITQLVSNNFNENSVNVSYGVRKRFKRAAAQKSALNMDMINKYGKTMKDIDLTVHKSHVKSETGTDVDIKNEDSRGVHGIEMKIKNECNEFPFDESEIYCDKSVYLTILRLPLNSPHDLYYMEYLPILKNKEQPDPIYPDMDWQFYPLSQSDIKENTLQIFLVKCASIVSIDGVSAQAVDSVRGLWKITINNDTAVTLNMWYNTSISFKLIYNDQSKGIEGNLFKCVIAYADGKQVPKVSLCTREVTLSTPLVNVIGYNMSFNGHIGDKDDKCLMGLIATLSCGEEDYSNLPEYESIKSFQLIYNAFTVVCKTLKVSGNNLTEPTSHSMSAQPLFRLILKNFSELNGNKPIQSIISVEDVSYLPVIRVNKDCLGELVVDGACNIFGNPLKVPPKKRRFTNVCFLKPASDGLSRFEQLTINYLYKHLHDASVKGVSDQLLGELIARIPLWTINYLTDILECR</sequence>
<dbReference type="RefSeq" id="XP_021338808.1">
    <property type="nucleotide sequence ID" value="XM_021482271.1"/>
</dbReference>
<protein>
    <recommendedName>
        <fullName evidence="9">Regulatory protein SIR2 homolog 7</fullName>
    </recommendedName>
    <alternativeName>
        <fullName evidence="8">SIR2-like protein 7</fullName>
    </alternativeName>
</protein>
<dbReference type="GO" id="GO:0017136">
    <property type="term" value="F:histone deacetylase activity, NAD-dependent"/>
    <property type="evidence" value="ECO:0007669"/>
    <property type="project" value="TreeGrafter"/>
</dbReference>
<dbReference type="GO" id="GO:0005634">
    <property type="term" value="C:nucleus"/>
    <property type="evidence" value="ECO:0007669"/>
    <property type="project" value="TreeGrafter"/>
</dbReference>
<name>A0A1R4ACD5_BABMR</name>
<evidence type="ECO:0000256" key="2">
    <source>
        <dbReference type="ARBA" id="ARBA00022553"/>
    </source>
</evidence>
<feature type="binding site" evidence="10">
    <location>
        <position position="190"/>
    </location>
    <ligand>
        <name>Zn(2+)</name>
        <dbReference type="ChEBI" id="CHEBI:29105"/>
    </ligand>
</feature>
<evidence type="ECO:0000313" key="13">
    <source>
        <dbReference type="Proteomes" id="UP000002899"/>
    </source>
</evidence>
<evidence type="ECO:0000256" key="5">
    <source>
        <dbReference type="ARBA" id="ARBA00022833"/>
    </source>
</evidence>
<organism evidence="12 13">
    <name type="scientific">Babesia microti (strain RI)</name>
    <dbReference type="NCBI Taxonomy" id="1133968"/>
    <lineage>
        <taxon>Eukaryota</taxon>
        <taxon>Sar</taxon>
        <taxon>Alveolata</taxon>
        <taxon>Apicomplexa</taxon>
        <taxon>Aconoidasida</taxon>
        <taxon>Piroplasmida</taxon>
        <taxon>Babesiidae</taxon>
        <taxon>Babesia</taxon>
    </lineage>
</organism>
<keyword evidence="4 10" id="KW-0479">Metal-binding</keyword>
<dbReference type="Gene3D" id="2.20.28.200">
    <property type="match status" value="1"/>
</dbReference>
<dbReference type="EMBL" id="LN871598">
    <property type="protein sequence ID" value="SJK86679.1"/>
    <property type="molecule type" value="Genomic_DNA"/>
</dbReference>
<dbReference type="Proteomes" id="UP000002899">
    <property type="component" value="Chromosome III"/>
</dbReference>
<evidence type="ECO:0000313" key="12">
    <source>
        <dbReference type="EMBL" id="SJK86679.1"/>
    </source>
</evidence>
<dbReference type="PROSITE" id="PS50305">
    <property type="entry name" value="SIRTUIN"/>
    <property type="match status" value="1"/>
</dbReference>
<evidence type="ECO:0000256" key="3">
    <source>
        <dbReference type="ARBA" id="ARBA00022679"/>
    </source>
</evidence>
<keyword evidence="6" id="KW-0520">NAD</keyword>
<dbReference type="PANTHER" id="PTHR11085:SF1">
    <property type="entry name" value="NAD-DEPENDENT PROTEIN DEACETYLASE SIRTUIN-7"/>
    <property type="match status" value="1"/>
</dbReference>
<dbReference type="Gene3D" id="3.40.50.1220">
    <property type="entry name" value="TPP-binding domain"/>
    <property type="match status" value="1"/>
</dbReference>
<keyword evidence="12" id="KW-0378">Hydrolase</keyword>
<dbReference type="InterPro" id="IPR026590">
    <property type="entry name" value="Ssirtuin_cat_dom"/>
</dbReference>
<dbReference type="InterPro" id="IPR029035">
    <property type="entry name" value="DHS-like_NAD/FAD-binding_dom"/>
</dbReference>
<dbReference type="OrthoDB" id="424302at2759"/>
<dbReference type="Pfam" id="PF02146">
    <property type="entry name" value="SIR2"/>
    <property type="match status" value="1"/>
</dbReference>
<evidence type="ECO:0000256" key="9">
    <source>
        <dbReference type="ARBA" id="ARBA00043038"/>
    </source>
</evidence>
<keyword evidence="5 10" id="KW-0862">Zinc</keyword>
<feature type="binding site" evidence="10">
    <location>
        <position position="165"/>
    </location>
    <ligand>
        <name>Zn(2+)</name>
        <dbReference type="ChEBI" id="CHEBI:29105"/>
    </ligand>
</feature>
<evidence type="ECO:0000256" key="8">
    <source>
        <dbReference type="ARBA" id="ARBA00041832"/>
    </source>
</evidence>
<dbReference type="VEuPathDB" id="PiroplasmaDB:BMR1_03g04450"/>
<feature type="domain" description="Deacetylase sirtuin-type" evidence="11">
    <location>
        <begin position="29"/>
        <end position="286"/>
    </location>
</feature>
<dbReference type="InterPro" id="IPR050134">
    <property type="entry name" value="NAD-dep_sirtuin_deacylases"/>
</dbReference>
<evidence type="ECO:0000256" key="10">
    <source>
        <dbReference type="PROSITE-ProRule" id="PRU00236"/>
    </source>
</evidence>
<keyword evidence="2" id="KW-0597">Phosphoprotein</keyword>
<dbReference type="KEGG" id="bmic:BMR1_03g04450"/>
<evidence type="ECO:0000256" key="4">
    <source>
        <dbReference type="ARBA" id="ARBA00022723"/>
    </source>
</evidence>
<keyword evidence="3" id="KW-0808">Transferase</keyword>
<proteinExistence type="inferred from homology"/>
<comment type="similarity">
    <text evidence="7">Belongs to the sirtuin family. Class IV subfamily.</text>
</comment>
<dbReference type="AlphaFoldDB" id="A0A1R4ACD5"/>
<dbReference type="GO" id="GO:0016787">
    <property type="term" value="F:hydrolase activity"/>
    <property type="evidence" value="ECO:0007669"/>
    <property type="project" value="UniProtKB-KW"/>
</dbReference>
<evidence type="ECO:0000256" key="1">
    <source>
        <dbReference type="ARBA" id="ARBA00001947"/>
    </source>
</evidence>
<dbReference type="GO" id="GO:0070403">
    <property type="term" value="F:NAD+ binding"/>
    <property type="evidence" value="ECO:0007669"/>
    <property type="project" value="InterPro"/>
</dbReference>
<dbReference type="SUPFAM" id="SSF52467">
    <property type="entry name" value="DHS-like NAD/FAD-binding domain"/>
    <property type="match status" value="1"/>
</dbReference>
<feature type="active site" description="Proton acceptor" evidence="10">
    <location>
        <position position="157"/>
    </location>
</feature>
<reference evidence="12 13" key="2">
    <citation type="journal article" date="2013" name="PLoS ONE">
        <title>Whole genome mapping and re-organization of the nuclear and mitochondrial genomes of Babesia microti isolates.</title>
        <authorList>
            <person name="Cornillot E."/>
            <person name="Dassouli A."/>
            <person name="Garg A."/>
            <person name="Pachikara N."/>
            <person name="Randazzo S."/>
            <person name="Depoix D."/>
            <person name="Carcy B."/>
            <person name="Delbecq S."/>
            <person name="Frutos R."/>
            <person name="Silva J.C."/>
            <person name="Sutton R."/>
            <person name="Krause P.J."/>
            <person name="Mamoun C.B."/>
        </authorList>
    </citation>
    <scope>NUCLEOTIDE SEQUENCE [LARGE SCALE GENOMIC DNA]</scope>
    <source>
        <strain evidence="12 13">RI</strain>
    </source>
</reference>
<dbReference type="GeneID" id="24425537"/>
<reference evidence="12 13" key="1">
    <citation type="journal article" date="2012" name="Nucleic Acids Res.">
        <title>Sequencing of the smallest Apicomplexan genome from the human pathogen Babesia microti.</title>
        <authorList>
            <person name="Cornillot E."/>
            <person name="Hadj-Kaddour K."/>
            <person name="Dassouli A."/>
            <person name="Noel B."/>
            <person name="Ranwez V."/>
            <person name="Vacherie B."/>
            <person name="Augagneur Y."/>
            <person name="Bres V."/>
            <person name="Duclos A."/>
            <person name="Randazzo S."/>
            <person name="Carcy B."/>
            <person name="Debierre-Grockiego F."/>
            <person name="Delbecq S."/>
            <person name="Moubri-Menage K."/>
            <person name="Shams-Eldin H."/>
            <person name="Usmani-Brown S."/>
            <person name="Bringaud F."/>
            <person name="Wincker P."/>
            <person name="Vivares C.P."/>
            <person name="Schwarz R.T."/>
            <person name="Schetters T.P."/>
            <person name="Krause P.J."/>
            <person name="Gorenflot A."/>
            <person name="Berry V."/>
            <person name="Barbe V."/>
            <person name="Ben Mamoun C."/>
        </authorList>
    </citation>
    <scope>NUCLEOTIDE SEQUENCE [LARGE SCALE GENOMIC DNA]</scope>
    <source>
        <strain evidence="12 13">RI</strain>
    </source>
</reference>
<accession>A0A1R4ACD5</accession>